<dbReference type="PROSITE" id="PS50222">
    <property type="entry name" value="EF_HAND_2"/>
    <property type="match status" value="2"/>
</dbReference>
<keyword evidence="4" id="KW-0106">Calcium</keyword>
<evidence type="ECO:0000256" key="1">
    <source>
        <dbReference type="ARBA" id="ARBA00003291"/>
    </source>
</evidence>
<feature type="domain" description="EF-hand" evidence="5">
    <location>
        <begin position="35"/>
        <end position="70"/>
    </location>
</feature>
<dbReference type="InterPro" id="IPR018247">
    <property type="entry name" value="EF_Hand_1_Ca_BS"/>
</dbReference>
<evidence type="ECO:0000313" key="6">
    <source>
        <dbReference type="EMBL" id="MCI19349.1"/>
    </source>
</evidence>
<dbReference type="EMBL" id="LXQA010114399">
    <property type="protein sequence ID" value="MCI19349.1"/>
    <property type="molecule type" value="Genomic_DNA"/>
</dbReference>
<feature type="domain" description="EF-hand" evidence="5">
    <location>
        <begin position="73"/>
        <end position="99"/>
    </location>
</feature>
<evidence type="ECO:0000256" key="2">
    <source>
        <dbReference type="ARBA" id="ARBA00022723"/>
    </source>
</evidence>
<dbReference type="Pfam" id="PF13499">
    <property type="entry name" value="EF-hand_7"/>
    <property type="match status" value="1"/>
</dbReference>
<keyword evidence="2" id="KW-0479">Metal-binding</keyword>
<evidence type="ECO:0000256" key="3">
    <source>
        <dbReference type="ARBA" id="ARBA00022737"/>
    </source>
</evidence>
<dbReference type="Gene3D" id="1.10.238.10">
    <property type="entry name" value="EF-hand"/>
    <property type="match status" value="1"/>
</dbReference>
<reference evidence="6 7" key="1">
    <citation type="journal article" date="2018" name="Front. Plant Sci.">
        <title>Red Clover (Trifolium pratense) and Zigzag Clover (T. medium) - A Picture of Genomic Similarities and Differences.</title>
        <authorList>
            <person name="Dluhosova J."/>
            <person name="Istvanek J."/>
            <person name="Nedelnik J."/>
            <person name="Repkova J."/>
        </authorList>
    </citation>
    <scope>NUCLEOTIDE SEQUENCE [LARGE SCALE GENOMIC DNA]</scope>
    <source>
        <strain evidence="7">cv. 10/8</strain>
        <tissue evidence="6">Leaf</tissue>
    </source>
</reference>
<feature type="non-terminal residue" evidence="6">
    <location>
        <position position="99"/>
    </location>
</feature>
<keyword evidence="3" id="KW-0677">Repeat</keyword>
<dbReference type="Proteomes" id="UP000265520">
    <property type="component" value="Unassembled WGS sequence"/>
</dbReference>
<dbReference type="GO" id="GO:0005509">
    <property type="term" value="F:calcium ion binding"/>
    <property type="evidence" value="ECO:0007669"/>
    <property type="project" value="InterPro"/>
</dbReference>
<name>A0A392Q669_9FABA</name>
<protein>
    <submittedName>
        <fullName evidence="6">Putative calcium-binding protein CML45-like</fullName>
    </submittedName>
</protein>
<dbReference type="InterPro" id="IPR039647">
    <property type="entry name" value="EF_hand_pair_protein_CML-like"/>
</dbReference>
<comment type="caution">
    <text evidence="6">The sequence shown here is derived from an EMBL/GenBank/DDBJ whole genome shotgun (WGS) entry which is preliminary data.</text>
</comment>
<comment type="function">
    <text evidence="1">Potential calcium sensor.</text>
</comment>
<dbReference type="PANTHER" id="PTHR10891">
    <property type="entry name" value="EF-HAND CALCIUM-BINDING DOMAIN CONTAINING PROTEIN"/>
    <property type="match status" value="1"/>
</dbReference>
<dbReference type="FunFam" id="1.10.238.10:FF:000302">
    <property type="entry name" value="Probable calcium-binding protein CML46"/>
    <property type="match status" value="1"/>
</dbReference>
<evidence type="ECO:0000313" key="7">
    <source>
        <dbReference type="Proteomes" id="UP000265520"/>
    </source>
</evidence>
<evidence type="ECO:0000259" key="5">
    <source>
        <dbReference type="PROSITE" id="PS50222"/>
    </source>
</evidence>
<keyword evidence="7" id="KW-1185">Reference proteome</keyword>
<proteinExistence type="predicted"/>
<organism evidence="6 7">
    <name type="scientific">Trifolium medium</name>
    <dbReference type="NCBI Taxonomy" id="97028"/>
    <lineage>
        <taxon>Eukaryota</taxon>
        <taxon>Viridiplantae</taxon>
        <taxon>Streptophyta</taxon>
        <taxon>Embryophyta</taxon>
        <taxon>Tracheophyta</taxon>
        <taxon>Spermatophyta</taxon>
        <taxon>Magnoliopsida</taxon>
        <taxon>eudicotyledons</taxon>
        <taxon>Gunneridae</taxon>
        <taxon>Pentapetalae</taxon>
        <taxon>rosids</taxon>
        <taxon>fabids</taxon>
        <taxon>Fabales</taxon>
        <taxon>Fabaceae</taxon>
        <taxon>Papilionoideae</taxon>
        <taxon>50 kb inversion clade</taxon>
        <taxon>NPAAA clade</taxon>
        <taxon>Hologalegina</taxon>
        <taxon>IRL clade</taxon>
        <taxon>Trifolieae</taxon>
        <taxon>Trifolium</taxon>
    </lineage>
</organism>
<dbReference type="SUPFAM" id="SSF47473">
    <property type="entry name" value="EF-hand"/>
    <property type="match status" value="1"/>
</dbReference>
<dbReference type="SMART" id="SM00054">
    <property type="entry name" value="EFh"/>
    <property type="match status" value="2"/>
</dbReference>
<dbReference type="CDD" id="cd00051">
    <property type="entry name" value="EFh"/>
    <property type="match status" value="1"/>
</dbReference>
<dbReference type="InterPro" id="IPR002048">
    <property type="entry name" value="EF_hand_dom"/>
</dbReference>
<dbReference type="InterPro" id="IPR011992">
    <property type="entry name" value="EF-hand-dom_pair"/>
</dbReference>
<accession>A0A392Q669</accession>
<dbReference type="AlphaFoldDB" id="A0A392Q669"/>
<dbReference type="PROSITE" id="PS00018">
    <property type="entry name" value="EF_HAND_1"/>
    <property type="match status" value="2"/>
</dbReference>
<sequence length="99" mass="11598">MVMEKMGFVCNSESEELNEKYGSKELCEVFEENEPSLDEVKQAFDVFDENKDGFIDAMELQRVLVILGLKEGSKFENCQKMIKHFDENHDGRIDFFEFV</sequence>
<evidence type="ECO:0000256" key="4">
    <source>
        <dbReference type="ARBA" id="ARBA00022837"/>
    </source>
</evidence>